<keyword evidence="6" id="KW-0175">Coiled coil</keyword>
<dbReference type="GO" id="GO:0043531">
    <property type="term" value="F:ADP binding"/>
    <property type="evidence" value="ECO:0007669"/>
    <property type="project" value="InterPro"/>
</dbReference>
<keyword evidence="2" id="KW-0677">Repeat</keyword>
<dbReference type="GO" id="GO:0005524">
    <property type="term" value="F:ATP binding"/>
    <property type="evidence" value="ECO:0007669"/>
    <property type="project" value="UniProtKB-KW"/>
</dbReference>
<evidence type="ECO:0000256" key="6">
    <source>
        <dbReference type="SAM" id="Coils"/>
    </source>
</evidence>
<dbReference type="PANTHER" id="PTHR36766:SF40">
    <property type="entry name" value="DISEASE RESISTANCE PROTEIN RGA3"/>
    <property type="match status" value="1"/>
</dbReference>
<dbReference type="InterPro" id="IPR058922">
    <property type="entry name" value="WHD_DRP"/>
</dbReference>
<dbReference type="Gene3D" id="1.10.8.430">
    <property type="entry name" value="Helical domain of apoptotic protease-activating factors"/>
    <property type="match status" value="1"/>
</dbReference>
<reference evidence="11 12" key="1">
    <citation type="submission" date="2019-09" db="EMBL/GenBank/DDBJ databases">
        <authorList>
            <person name="Ou C."/>
        </authorList>
    </citation>
    <scope>NUCLEOTIDE SEQUENCE [LARGE SCALE GENOMIC DNA]</scope>
    <source>
        <strain evidence="11">S2</strain>
        <tissue evidence="11">Leaf</tissue>
    </source>
</reference>
<dbReference type="InterPro" id="IPR042197">
    <property type="entry name" value="Apaf_helical"/>
</dbReference>
<dbReference type="Proteomes" id="UP000327157">
    <property type="component" value="Unassembled WGS sequence"/>
</dbReference>
<dbReference type="PANTHER" id="PTHR36766">
    <property type="entry name" value="PLANT BROAD-SPECTRUM MILDEW RESISTANCE PROTEIN RPW8"/>
    <property type="match status" value="1"/>
</dbReference>
<evidence type="ECO:0000256" key="5">
    <source>
        <dbReference type="ARBA" id="ARBA00022840"/>
    </source>
</evidence>
<dbReference type="EMBL" id="SMOL01000076">
    <property type="protein sequence ID" value="KAB2634301.1"/>
    <property type="molecule type" value="Genomic_DNA"/>
</dbReference>
<keyword evidence="5" id="KW-0067">ATP-binding</keyword>
<accession>A0A5N5I6Z5</accession>
<feature type="domain" description="R13L1/DRL21-like LRR repeat region" evidence="10">
    <location>
        <begin position="710"/>
        <end position="832"/>
    </location>
</feature>
<proteinExistence type="predicted"/>
<protein>
    <submittedName>
        <fullName evidence="11">Disease resistance RPP13-like protein 1</fullName>
    </submittedName>
</protein>
<dbReference type="Pfam" id="PF00931">
    <property type="entry name" value="NB-ARC"/>
    <property type="match status" value="1"/>
</dbReference>
<dbReference type="Pfam" id="PF23559">
    <property type="entry name" value="WHD_DRP"/>
    <property type="match status" value="1"/>
</dbReference>
<dbReference type="OrthoDB" id="1182803at2759"/>
<feature type="domain" description="Disease resistance protein winged helix" evidence="9">
    <location>
        <begin position="469"/>
        <end position="537"/>
    </location>
</feature>
<keyword evidence="3" id="KW-0547">Nucleotide-binding</keyword>
<comment type="caution">
    <text evidence="11">The sequence shown here is derived from an EMBL/GenBank/DDBJ whole genome shotgun (WGS) entry which is preliminary data.</text>
</comment>
<feature type="coiled-coil region" evidence="6">
    <location>
        <begin position="118"/>
        <end position="145"/>
    </location>
</feature>
<evidence type="ECO:0000259" key="7">
    <source>
        <dbReference type="Pfam" id="PF00931"/>
    </source>
</evidence>
<dbReference type="Gene3D" id="1.20.5.4130">
    <property type="match status" value="1"/>
</dbReference>
<name>A0A5N5I6Z5_9ROSA</name>
<dbReference type="InterPro" id="IPR036388">
    <property type="entry name" value="WH-like_DNA-bd_sf"/>
</dbReference>
<feature type="domain" description="NB-ARC" evidence="7">
    <location>
        <begin position="172"/>
        <end position="386"/>
    </location>
</feature>
<evidence type="ECO:0000313" key="12">
    <source>
        <dbReference type="Proteomes" id="UP000327157"/>
    </source>
</evidence>
<evidence type="ECO:0000256" key="3">
    <source>
        <dbReference type="ARBA" id="ARBA00022741"/>
    </source>
</evidence>
<feature type="domain" description="Disease resistance N-terminal" evidence="8">
    <location>
        <begin position="32"/>
        <end position="101"/>
    </location>
</feature>
<evidence type="ECO:0000313" key="11">
    <source>
        <dbReference type="EMBL" id="KAB2634301.1"/>
    </source>
</evidence>
<dbReference type="Pfam" id="PF25019">
    <property type="entry name" value="LRR_R13L1-DRL21"/>
    <property type="match status" value="1"/>
</dbReference>
<dbReference type="SUPFAM" id="SSF52540">
    <property type="entry name" value="P-loop containing nucleoside triphosphate hydrolases"/>
    <property type="match status" value="1"/>
</dbReference>
<evidence type="ECO:0000259" key="9">
    <source>
        <dbReference type="Pfam" id="PF23559"/>
    </source>
</evidence>
<dbReference type="Gene3D" id="3.40.50.300">
    <property type="entry name" value="P-loop containing nucleotide triphosphate hydrolases"/>
    <property type="match status" value="1"/>
</dbReference>
<dbReference type="Gene3D" id="3.80.10.10">
    <property type="entry name" value="Ribonuclease Inhibitor"/>
    <property type="match status" value="3"/>
</dbReference>
<keyword evidence="12" id="KW-1185">Reference proteome</keyword>
<evidence type="ECO:0000259" key="10">
    <source>
        <dbReference type="Pfam" id="PF25019"/>
    </source>
</evidence>
<reference evidence="11 12" key="2">
    <citation type="submission" date="2019-11" db="EMBL/GenBank/DDBJ databases">
        <title>A de novo genome assembly of a pear dwarfing rootstock.</title>
        <authorList>
            <person name="Wang F."/>
            <person name="Wang J."/>
            <person name="Li S."/>
            <person name="Zhang Y."/>
            <person name="Fang M."/>
            <person name="Ma L."/>
            <person name="Zhao Y."/>
            <person name="Jiang S."/>
        </authorList>
    </citation>
    <scope>NUCLEOTIDE SEQUENCE [LARGE SCALE GENOMIC DNA]</scope>
    <source>
        <strain evidence="11">S2</strain>
        <tissue evidence="11">Leaf</tissue>
    </source>
</reference>
<dbReference type="GO" id="GO:0051707">
    <property type="term" value="P:response to other organism"/>
    <property type="evidence" value="ECO:0007669"/>
    <property type="project" value="UniProtKB-ARBA"/>
</dbReference>
<dbReference type="Pfam" id="PF18052">
    <property type="entry name" value="Rx_N"/>
    <property type="match status" value="1"/>
</dbReference>
<dbReference type="SUPFAM" id="SSF52058">
    <property type="entry name" value="L domain-like"/>
    <property type="match status" value="2"/>
</dbReference>
<dbReference type="InterPro" id="IPR032675">
    <property type="entry name" value="LRR_dom_sf"/>
</dbReference>
<dbReference type="FunFam" id="1.10.10.10:FF:000322">
    <property type="entry name" value="Probable disease resistance protein At1g63360"/>
    <property type="match status" value="1"/>
</dbReference>
<dbReference type="InterPro" id="IPR002182">
    <property type="entry name" value="NB-ARC"/>
</dbReference>
<dbReference type="GO" id="GO:0006952">
    <property type="term" value="P:defense response"/>
    <property type="evidence" value="ECO:0007669"/>
    <property type="project" value="UniProtKB-KW"/>
</dbReference>
<dbReference type="Gene3D" id="1.10.10.10">
    <property type="entry name" value="Winged helix-like DNA-binding domain superfamily/Winged helix DNA-binding domain"/>
    <property type="match status" value="1"/>
</dbReference>
<keyword evidence="1" id="KW-0433">Leucine-rich repeat</keyword>
<organism evidence="11 12">
    <name type="scientific">Pyrus ussuriensis x Pyrus communis</name>
    <dbReference type="NCBI Taxonomy" id="2448454"/>
    <lineage>
        <taxon>Eukaryota</taxon>
        <taxon>Viridiplantae</taxon>
        <taxon>Streptophyta</taxon>
        <taxon>Embryophyta</taxon>
        <taxon>Tracheophyta</taxon>
        <taxon>Spermatophyta</taxon>
        <taxon>Magnoliopsida</taxon>
        <taxon>eudicotyledons</taxon>
        <taxon>Gunneridae</taxon>
        <taxon>Pentapetalae</taxon>
        <taxon>rosids</taxon>
        <taxon>fabids</taxon>
        <taxon>Rosales</taxon>
        <taxon>Rosaceae</taxon>
        <taxon>Amygdaloideae</taxon>
        <taxon>Maleae</taxon>
        <taxon>Pyrus</taxon>
    </lineage>
</organism>
<evidence type="ECO:0000256" key="2">
    <source>
        <dbReference type="ARBA" id="ARBA00022737"/>
    </source>
</evidence>
<sequence length="1315" mass="149797">MALVGEALLSGSIKMLCEKIASGEFMAFFRARRLNHSLMDKLKVTLITLHAVLNDAEEKQIVDLAVGMWLDELKHAVFEAEDLVDEIDTEALRHEVKDQTKQTQVCNFLYTSRNPFNYKGMNGRIEELFQRLEHLAEQRNRLGLREGIGRNVSQRTPTTSVVEEGFCPYGRDKDKEKLKKLLLLSDNESSSNFSVAPIVGMGGVGKTTLAQLLYNDEQVKEHFDIHAWVCVSEQYDALRVIKTLIEQITEKSCDISDMNSLEIRPREQARDISDMNSLEIRLKEPVRREQVRDVSDMNSLEIRLRERVRGKPFLFVLDDLWNESYEDWDRLRTLFTYGAKGSKVIVTTRSRRVASIVHNTIPIHDLEKLSDDDCWLLLAKHAFRNENSSAHPDLEEVGKKIARKCNGLPLASKTLGGLLGCNLDNKEWNYILDSNLWDLPHTNSVLPSLRLSYHYLPSYLKRCFAYCSIFPKGYELEKETVILLWVAEGLIPQSDSGITMEEVGERYFDELLSRSLFQRPRLDQPRFTMHDLINDLAKFVSGEFCFRLDLEQSHEARKRVRHFSYVRGKFDTSSKFQPLDGVKYLHTFFPVSLTPYDTRDDKVYVSNKVQDDFLPTQKYLRVISLSRYRNITHLPDSIDTVCTLYNLQTLLLLGCSSLVKLPADMRKLIHLRHLDIGGTRIKKMPVHMGRLKSLRTLTAFVLGKSTGSSIAELRELSHLRGKISILNLENVVRAIDALLKDKNDLNEVKLKWGDKVFHDSVKERQVLEGLQPSVNLVKLTIRFYGGTSFPNWVGDSSFPNLQVMRLSGCSNCSSLPPVGRLPALKELYVEGMKFVTSVGVEFYGGNQPFQSLEKLEFRNMPTWEEWLPSPSGGESPDFPRLKELILGTCRKLRGNMPTHLPSLEILRVRRCEVLHLPMGTLPWLQMLETNFNGGTEWLLEMVHNINRLQSLTLYDCSSRLSFPTNGLPTTLTSLRIYSCKKLEFLSREMMAKLTSLQSLDLEWSCDSLRSFPLGIFPNLSSLWIEGCQNLESLSVEGKADENLSHLNSLYIWGCPNLVSFPDGGLPTPNLTSFSVHKCENLKLLPDRMHTLTALQQLSISLLPNVVSFAQGGLPPNLQSLSISDCERLRPSVEWGLQGLVSLRQFRIEGNKDLLETLLNEQLLPTTLHTLRISSVSNLKSLDGKGLEHLTSLQHLQIEGCRSLKFLPKEGFPASLSYLSIWDCPSLKKRYEKGKQLSWHPTDVDLRENMLFTNLKLLPDRMHTLTALQSLEIGFLPNVVSFAQGGLPPNLQSFVIVYCDRPRPAVEWRLQGLASL</sequence>
<keyword evidence="4" id="KW-0611">Plant defense</keyword>
<evidence type="ECO:0000259" key="8">
    <source>
        <dbReference type="Pfam" id="PF18052"/>
    </source>
</evidence>
<dbReference type="InterPro" id="IPR041118">
    <property type="entry name" value="Rx_N"/>
</dbReference>
<dbReference type="InterPro" id="IPR027417">
    <property type="entry name" value="P-loop_NTPase"/>
</dbReference>
<dbReference type="InterPro" id="IPR056789">
    <property type="entry name" value="LRR_R13L1-DRL21"/>
</dbReference>
<gene>
    <name evidence="11" type="ORF">D8674_039080</name>
</gene>
<dbReference type="PRINTS" id="PR00364">
    <property type="entry name" value="DISEASERSIST"/>
</dbReference>
<evidence type="ECO:0000256" key="1">
    <source>
        <dbReference type="ARBA" id="ARBA00022614"/>
    </source>
</evidence>
<evidence type="ECO:0000256" key="4">
    <source>
        <dbReference type="ARBA" id="ARBA00022821"/>
    </source>
</evidence>